<name>A0A3M7Q0G8_BRAPC</name>
<accession>A0A3M7Q0G8</accession>
<reference evidence="1 2" key="1">
    <citation type="journal article" date="2018" name="Sci. Rep.">
        <title>Genomic signatures of local adaptation to the degree of environmental predictability in rotifers.</title>
        <authorList>
            <person name="Franch-Gras L."/>
            <person name="Hahn C."/>
            <person name="Garcia-Roger E.M."/>
            <person name="Carmona M.J."/>
            <person name="Serra M."/>
            <person name="Gomez A."/>
        </authorList>
    </citation>
    <scope>NUCLEOTIDE SEQUENCE [LARGE SCALE GENOMIC DNA]</scope>
    <source>
        <strain evidence="1">HYR1</strain>
    </source>
</reference>
<evidence type="ECO:0000313" key="1">
    <source>
        <dbReference type="EMBL" id="RNA04491.1"/>
    </source>
</evidence>
<evidence type="ECO:0000313" key="2">
    <source>
        <dbReference type="Proteomes" id="UP000276133"/>
    </source>
</evidence>
<comment type="caution">
    <text evidence="1">The sequence shown here is derived from an EMBL/GenBank/DDBJ whole genome shotgun (WGS) entry which is preliminary data.</text>
</comment>
<keyword evidence="2" id="KW-1185">Reference proteome</keyword>
<proteinExistence type="predicted"/>
<organism evidence="1 2">
    <name type="scientific">Brachionus plicatilis</name>
    <name type="common">Marine rotifer</name>
    <name type="synonym">Brachionus muelleri</name>
    <dbReference type="NCBI Taxonomy" id="10195"/>
    <lineage>
        <taxon>Eukaryota</taxon>
        <taxon>Metazoa</taxon>
        <taxon>Spiralia</taxon>
        <taxon>Gnathifera</taxon>
        <taxon>Rotifera</taxon>
        <taxon>Eurotatoria</taxon>
        <taxon>Monogononta</taxon>
        <taxon>Pseudotrocha</taxon>
        <taxon>Ploima</taxon>
        <taxon>Brachionidae</taxon>
        <taxon>Brachionus</taxon>
    </lineage>
</organism>
<gene>
    <name evidence="1" type="ORF">BpHYR1_000671</name>
</gene>
<dbReference type="EMBL" id="REGN01008089">
    <property type="protein sequence ID" value="RNA04491.1"/>
    <property type="molecule type" value="Genomic_DNA"/>
</dbReference>
<dbReference type="AlphaFoldDB" id="A0A3M7Q0G8"/>
<sequence length="74" mass="8699">MALRKGLKRKFSEIKVTKDGALIRKQKMVLNLVVIKDGDERWLLEKDKKNLSEIKVIKNGDERWRFDKETKDGA</sequence>
<dbReference type="Proteomes" id="UP000276133">
    <property type="component" value="Unassembled WGS sequence"/>
</dbReference>
<protein>
    <submittedName>
        <fullName evidence="1">Uncharacterized protein</fullName>
    </submittedName>
</protein>